<dbReference type="Proteomes" id="UP000648801">
    <property type="component" value="Unassembled WGS sequence"/>
</dbReference>
<keyword evidence="1" id="KW-0732">Signal</keyword>
<feature type="chain" id="PRO_5037157362" description="CARDB domain-containing protein" evidence="1">
    <location>
        <begin position="28"/>
        <end position="104"/>
    </location>
</feature>
<dbReference type="AlphaFoldDB" id="A0A916S0W7"/>
<dbReference type="EMBL" id="BMJB01000003">
    <property type="protein sequence ID" value="GGA79517.1"/>
    <property type="molecule type" value="Genomic_DNA"/>
</dbReference>
<keyword evidence="3" id="KW-1185">Reference proteome</keyword>
<dbReference type="RefSeq" id="WP_188760663.1">
    <property type="nucleotide sequence ID" value="NZ_BMJB01000003.1"/>
</dbReference>
<evidence type="ECO:0000313" key="2">
    <source>
        <dbReference type="EMBL" id="GGA79517.1"/>
    </source>
</evidence>
<proteinExistence type="predicted"/>
<feature type="signal peptide" evidence="1">
    <location>
        <begin position="1"/>
        <end position="27"/>
    </location>
</feature>
<organism evidence="2 3">
    <name type="scientific">Edaphobacter acidisoli</name>
    <dbReference type="NCBI Taxonomy" id="2040573"/>
    <lineage>
        <taxon>Bacteria</taxon>
        <taxon>Pseudomonadati</taxon>
        <taxon>Acidobacteriota</taxon>
        <taxon>Terriglobia</taxon>
        <taxon>Terriglobales</taxon>
        <taxon>Acidobacteriaceae</taxon>
        <taxon>Edaphobacter</taxon>
    </lineage>
</organism>
<protein>
    <recommendedName>
        <fullName evidence="4">CARDB domain-containing protein</fullName>
    </recommendedName>
</protein>
<evidence type="ECO:0008006" key="4">
    <source>
        <dbReference type="Google" id="ProtNLM"/>
    </source>
</evidence>
<evidence type="ECO:0000313" key="3">
    <source>
        <dbReference type="Proteomes" id="UP000648801"/>
    </source>
</evidence>
<name>A0A916S0W7_9BACT</name>
<gene>
    <name evidence="2" type="ORF">GCM10011507_33440</name>
</gene>
<comment type="caution">
    <text evidence="2">The sequence shown here is derived from an EMBL/GenBank/DDBJ whole genome shotgun (WGS) entry which is preliminary data.</text>
</comment>
<reference evidence="2" key="2">
    <citation type="submission" date="2020-09" db="EMBL/GenBank/DDBJ databases">
        <authorList>
            <person name="Sun Q."/>
            <person name="Zhou Y."/>
        </authorList>
    </citation>
    <scope>NUCLEOTIDE SEQUENCE</scope>
    <source>
        <strain evidence="2">CGMCC 1.15447</strain>
    </source>
</reference>
<accession>A0A916S0W7</accession>
<evidence type="ECO:0000256" key="1">
    <source>
        <dbReference type="SAM" id="SignalP"/>
    </source>
</evidence>
<reference evidence="2" key="1">
    <citation type="journal article" date="2014" name="Int. J. Syst. Evol. Microbiol.">
        <title>Complete genome sequence of Corynebacterium casei LMG S-19264T (=DSM 44701T), isolated from a smear-ripened cheese.</title>
        <authorList>
            <consortium name="US DOE Joint Genome Institute (JGI-PGF)"/>
            <person name="Walter F."/>
            <person name="Albersmeier A."/>
            <person name="Kalinowski J."/>
            <person name="Ruckert C."/>
        </authorList>
    </citation>
    <scope>NUCLEOTIDE SEQUENCE</scope>
    <source>
        <strain evidence="2">CGMCC 1.15447</strain>
    </source>
</reference>
<sequence>MRIVRNISGLAALCLLFLWLLTRSVFASVSYPHVQTTGTVAASPISRYVTLTVHLRNIGGIATACVVKASGQKRVTGISADGEAEVTFAALKDYHGYTVHCEVN</sequence>